<proteinExistence type="inferred from homology"/>
<comment type="similarity">
    <text evidence="2 12 14">Belongs to the FKBP-type PPIase family. Tig subfamily.</text>
</comment>
<sequence length="426" mass="47625">MSVNVETLEKNLVKLTVEVPVEDVEKSIEKVYQKEKNKIQLPGFRKGKAPRKMIEKMYGADVFLEEAVNELVPGAYEEACKEVEKDIVSQPQIEYTQVEPGKSVIFVATVAVKPEVTLGEYKGLEVASEPVEVTEDEILAELKKEQDKNSTTITVEDRPVADGDVIELDFEGFIDGVAFEGGKAENFPLTIGSGSFIPGFEEQLIGTALGEEKEVNVNFPEEYHAKELAGKPAVFKCKVNSIKAKELPELDDEFASEVSDFETLEEYKADIRAKLTEQKEKAAKTAKEDALVEKAVEGATMDIPDLMIESQARSMVQDFAQRLQQQGLSMDQYMQYTGSTVEKMIEESKEQAKKRIESRLVLEAVAAAEGLTASEEDVEKEIEDLAKSYGMEVDQIKPYVTEDQKEQMRENIAVQKALDLMYEQSK</sequence>
<dbReference type="InterPro" id="IPR037041">
    <property type="entry name" value="Trigger_fac_C_sf"/>
</dbReference>
<keyword evidence="6 12" id="KW-0697">Rotamase</keyword>
<evidence type="ECO:0000256" key="2">
    <source>
        <dbReference type="ARBA" id="ARBA00005464"/>
    </source>
</evidence>
<dbReference type="GO" id="GO:0044183">
    <property type="term" value="F:protein folding chaperone"/>
    <property type="evidence" value="ECO:0007669"/>
    <property type="project" value="TreeGrafter"/>
</dbReference>
<gene>
    <name evidence="12 16" type="primary">tig</name>
    <name evidence="16" type="ORF">LKD81_02325</name>
</gene>
<comment type="function">
    <text evidence="10 12">Involved in protein export. Acts as a chaperone by maintaining the newly synthesized protein in an open conformation. Functions as a peptidyl-prolyl cis-trans isomerase.</text>
</comment>
<organism evidence="16 17">
    <name type="scientific">Hominifimenecus microfluidus</name>
    <dbReference type="NCBI Taxonomy" id="2885348"/>
    <lineage>
        <taxon>Bacteria</taxon>
        <taxon>Bacillati</taxon>
        <taxon>Bacillota</taxon>
        <taxon>Clostridia</taxon>
        <taxon>Lachnospirales</taxon>
        <taxon>Lachnospiraceae</taxon>
        <taxon>Hominifimenecus</taxon>
    </lineage>
</organism>
<dbReference type="GO" id="GO:0005737">
    <property type="term" value="C:cytoplasm"/>
    <property type="evidence" value="ECO:0007669"/>
    <property type="project" value="UniProtKB-SubCell"/>
</dbReference>
<evidence type="ECO:0000313" key="16">
    <source>
        <dbReference type="EMBL" id="MCC2229841.1"/>
    </source>
</evidence>
<dbReference type="InterPro" id="IPR027304">
    <property type="entry name" value="Trigger_fact/SurA_dom_sf"/>
</dbReference>
<dbReference type="AlphaFoldDB" id="A0AAE3JFL3"/>
<evidence type="ECO:0000313" key="17">
    <source>
        <dbReference type="Proteomes" id="UP001198182"/>
    </source>
</evidence>
<feature type="domain" description="PPIase FKBP-type" evidence="15">
    <location>
        <begin position="163"/>
        <end position="223"/>
    </location>
</feature>
<keyword evidence="7 12" id="KW-0143">Chaperone</keyword>
<dbReference type="Pfam" id="PF05698">
    <property type="entry name" value="Trigger_C"/>
    <property type="match status" value="1"/>
</dbReference>
<evidence type="ECO:0000256" key="13">
    <source>
        <dbReference type="PROSITE-ProRule" id="PRU00277"/>
    </source>
</evidence>
<dbReference type="InterPro" id="IPR008880">
    <property type="entry name" value="Trigger_fac_C"/>
</dbReference>
<dbReference type="GO" id="GO:0043022">
    <property type="term" value="F:ribosome binding"/>
    <property type="evidence" value="ECO:0007669"/>
    <property type="project" value="TreeGrafter"/>
</dbReference>
<keyword evidence="5 12" id="KW-0132">Cell division</keyword>
<dbReference type="EMBL" id="JAJEQR010000005">
    <property type="protein sequence ID" value="MCC2229841.1"/>
    <property type="molecule type" value="Genomic_DNA"/>
</dbReference>
<dbReference type="SUPFAM" id="SSF54534">
    <property type="entry name" value="FKBP-like"/>
    <property type="match status" value="1"/>
</dbReference>
<evidence type="ECO:0000256" key="9">
    <source>
        <dbReference type="ARBA" id="ARBA00023306"/>
    </source>
</evidence>
<accession>A0AAE3JFL3</accession>
<dbReference type="SUPFAM" id="SSF109998">
    <property type="entry name" value="Triger factor/SurA peptide-binding domain-like"/>
    <property type="match status" value="1"/>
</dbReference>
<dbReference type="RefSeq" id="WP_308452629.1">
    <property type="nucleotide sequence ID" value="NZ_JAJEQR010000005.1"/>
</dbReference>
<evidence type="ECO:0000256" key="10">
    <source>
        <dbReference type="ARBA" id="ARBA00024849"/>
    </source>
</evidence>
<dbReference type="GO" id="GO:0051083">
    <property type="term" value="P:'de novo' cotranslational protein folding"/>
    <property type="evidence" value="ECO:0007669"/>
    <property type="project" value="TreeGrafter"/>
</dbReference>
<dbReference type="InterPro" id="IPR046357">
    <property type="entry name" value="PPIase_dom_sf"/>
</dbReference>
<dbReference type="InterPro" id="IPR036611">
    <property type="entry name" value="Trigger_fac_ribosome-bd_sf"/>
</dbReference>
<dbReference type="InterPro" id="IPR001179">
    <property type="entry name" value="PPIase_FKBP_dom"/>
</dbReference>
<evidence type="ECO:0000256" key="5">
    <source>
        <dbReference type="ARBA" id="ARBA00022618"/>
    </source>
</evidence>
<dbReference type="GO" id="GO:0003755">
    <property type="term" value="F:peptidyl-prolyl cis-trans isomerase activity"/>
    <property type="evidence" value="ECO:0007669"/>
    <property type="project" value="UniProtKB-UniRule"/>
</dbReference>
<evidence type="ECO:0000256" key="3">
    <source>
        <dbReference type="ARBA" id="ARBA00013194"/>
    </source>
</evidence>
<dbReference type="PROSITE" id="PS50059">
    <property type="entry name" value="FKBP_PPIASE"/>
    <property type="match status" value="1"/>
</dbReference>
<evidence type="ECO:0000256" key="8">
    <source>
        <dbReference type="ARBA" id="ARBA00023235"/>
    </source>
</evidence>
<evidence type="ECO:0000256" key="12">
    <source>
        <dbReference type="HAMAP-Rule" id="MF_00303"/>
    </source>
</evidence>
<evidence type="ECO:0000256" key="4">
    <source>
        <dbReference type="ARBA" id="ARBA00016902"/>
    </source>
</evidence>
<dbReference type="InterPro" id="IPR005215">
    <property type="entry name" value="Trig_fac"/>
</dbReference>
<dbReference type="PIRSF" id="PIRSF003095">
    <property type="entry name" value="Trigger_factor"/>
    <property type="match status" value="1"/>
</dbReference>
<protein>
    <recommendedName>
        <fullName evidence="4 12">Trigger factor</fullName>
        <shortName evidence="12">TF</shortName>
        <ecNumber evidence="3 12">5.2.1.8</ecNumber>
    </recommendedName>
    <alternativeName>
        <fullName evidence="11 12">PPIase</fullName>
    </alternativeName>
</protein>
<dbReference type="HAMAP" id="MF_00303">
    <property type="entry name" value="Trigger_factor_Tig"/>
    <property type="match status" value="1"/>
</dbReference>
<comment type="caution">
    <text evidence="16">The sequence shown here is derived from an EMBL/GenBank/DDBJ whole genome shotgun (WGS) entry which is preliminary data.</text>
</comment>
<comment type="subcellular location">
    <subcellularLocation>
        <location evidence="12">Cytoplasm</location>
    </subcellularLocation>
    <text evidence="12">About half TF is bound to the ribosome near the polypeptide exit tunnel while the other half is free in the cytoplasm.</text>
</comment>
<dbReference type="PANTHER" id="PTHR30560">
    <property type="entry name" value="TRIGGER FACTOR CHAPERONE AND PEPTIDYL-PROLYL CIS/TRANS ISOMERASE"/>
    <property type="match status" value="1"/>
</dbReference>
<evidence type="ECO:0000256" key="7">
    <source>
        <dbReference type="ARBA" id="ARBA00023186"/>
    </source>
</evidence>
<evidence type="ECO:0000259" key="15">
    <source>
        <dbReference type="PROSITE" id="PS50059"/>
    </source>
</evidence>
<dbReference type="FunFam" id="3.10.50.40:FF:000001">
    <property type="entry name" value="Trigger factor"/>
    <property type="match status" value="1"/>
</dbReference>
<keyword evidence="8 12" id="KW-0413">Isomerase</keyword>
<dbReference type="NCBIfam" id="TIGR00115">
    <property type="entry name" value="tig"/>
    <property type="match status" value="1"/>
</dbReference>
<name>A0AAE3JFL3_9FIRM</name>
<dbReference type="Gene3D" id="3.30.70.1050">
    <property type="entry name" value="Trigger factor ribosome-binding domain"/>
    <property type="match status" value="1"/>
</dbReference>
<keyword evidence="12" id="KW-0963">Cytoplasm</keyword>
<keyword evidence="9 12" id="KW-0131">Cell cycle</keyword>
<dbReference type="InterPro" id="IPR008881">
    <property type="entry name" value="Trigger_fac_ribosome-bd_bac"/>
</dbReference>
<dbReference type="Proteomes" id="UP001198182">
    <property type="component" value="Unassembled WGS sequence"/>
</dbReference>
<dbReference type="GO" id="GO:0015031">
    <property type="term" value="P:protein transport"/>
    <property type="evidence" value="ECO:0007669"/>
    <property type="project" value="UniProtKB-UniRule"/>
</dbReference>
<dbReference type="GO" id="GO:0043335">
    <property type="term" value="P:protein unfolding"/>
    <property type="evidence" value="ECO:0007669"/>
    <property type="project" value="TreeGrafter"/>
</dbReference>
<dbReference type="SUPFAM" id="SSF102735">
    <property type="entry name" value="Trigger factor ribosome-binding domain"/>
    <property type="match status" value="1"/>
</dbReference>
<dbReference type="PANTHER" id="PTHR30560:SF3">
    <property type="entry name" value="TRIGGER FACTOR-LIKE PROTEIN TIG, CHLOROPLASTIC"/>
    <property type="match status" value="1"/>
</dbReference>
<comment type="catalytic activity">
    <reaction evidence="1 12 13">
        <text>[protein]-peptidylproline (omega=180) = [protein]-peptidylproline (omega=0)</text>
        <dbReference type="Rhea" id="RHEA:16237"/>
        <dbReference type="Rhea" id="RHEA-COMP:10747"/>
        <dbReference type="Rhea" id="RHEA-COMP:10748"/>
        <dbReference type="ChEBI" id="CHEBI:83833"/>
        <dbReference type="ChEBI" id="CHEBI:83834"/>
        <dbReference type="EC" id="5.2.1.8"/>
    </reaction>
</comment>
<keyword evidence="17" id="KW-1185">Reference proteome</keyword>
<dbReference type="Pfam" id="PF05697">
    <property type="entry name" value="Trigger_N"/>
    <property type="match status" value="1"/>
</dbReference>
<evidence type="ECO:0000256" key="1">
    <source>
        <dbReference type="ARBA" id="ARBA00000971"/>
    </source>
</evidence>
<dbReference type="Pfam" id="PF00254">
    <property type="entry name" value="FKBP_C"/>
    <property type="match status" value="1"/>
</dbReference>
<evidence type="ECO:0000256" key="11">
    <source>
        <dbReference type="ARBA" id="ARBA00029986"/>
    </source>
</evidence>
<comment type="domain">
    <text evidence="12">Consists of 3 domains; the N-terminus binds the ribosome, the middle domain has PPIase activity, while the C-terminus has intrinsic chaperone activity on its own.</text>
</comment>
<dbReference type="GO" id="GO:0051301">
    <property type="term" value="P:cell division"/>
    <property type="evidence" value="ECO:0007669"/>
    <property type="project" value="UniProtKB-KW"/>
</dbReference>
<dbReference type="Gene3D" id="1.10.3120.10">
    <property type="entry name" value="Trigger factor, C-terminal domain"/>
    <property type="match status" value="1"/>
</dbReference>
<evidence type="ECO:0000256" key="14">
    <source>
        <dbReference type="RuleBase" id="RU003914"/>
    </source>
</evidence>
<dbReference type="EC" id="5.2.1.8" evidence="3 12"/>
<reference evidence="16" key="1">
    <citation type="submission" date="2021-10" db="EMBL/GenBank/DDBJ databases">
        <title>Anaerobic single-cell dispensing facilitates the cultivation of human gut bacteria.</title>
        <authorList>
            <person name="Afrizal A."/>
        </authorList>
    </citation>
    <scope>NUCLEOTIDE SEQUENCE</scope>
    <source>
        <strain evidence="16">CLA-AA-H215</strain>
    </source>
</reference>
<dbReference type="Gene3D" id="3.10.50.40">
    <property type="match status" value="1"/>
</dbReference>
<evidence type="ECO:0000256" key="6">
    <source>
        <dbReference type="ARBA" id="ARBA00023110"/>
    </source>
</evidence>